<keyword evidence="3" id="KW-0456">Lyase</keyword>
<gene>
    <name evidence="5" type="ORF">HMPREF0044_0992</name>
</gene>
<keyword evidence="6" id="KW-1185">Reference proteome</keyword>
<keyword evidence="4" id="KW-0704">Schiff base</keyword>
<dbReference type="InterPro" id="IPR013785">
    <property type="entry name" value="Aldolase_TIM"/>
</dbReference>
<dbReference type="InterPro" id="IPR001381">
    <property type="entry name" value="DHquinase_I"/>
</dbReference>
<evidence type="ECO:0000313" key="6">
    <source>
        <dbReference type="Proteomes" id="UP000010301"/>
    </source>
</evidence>
<dbReference type="InterPro" id="IPR050146">
    <property type="entry name" value="Type-I_3-dehydroquinase"/>
</dbReference>
<evidence type="ECO:0000256" key="4">
    <source>
        <dbReference type="ARBA" id="ARBA00023270"/>
    </source>
</evidence>
<dbReference type="PANTHER" id="PTHR43699">
    <property type="entry name" value="3-DEHYDROQUINATE DEHYDRATASE"/>
    <property type="match status" value="1"/>
</dbReference>
<comment type="catalytic activity">
    <reaction evidence="1">
        <text>3-dehydroquinate = 3-dehydroshikimate + H2O</text>
        <dbReference type="Rhea" id="RHEA:21096"/>
        <dbReference type="ChEBI" id="CHEBI:15377"/>
        <dbReference type="ChEBI" id="CHEBI:16630"/>
        <dbReference type="ChEBI" id="CHEBI:32364"/>
        <dbReference type="EC" id="4.2.1.10"/>
    </reaction>
</comment>
<dbReference type="Pfam" id="PF01487">
    <property type="entry name" value="DHquinase_I"/>
    <property type="match status" value="2"/>
</dbReference>
<dbReference type="STRING" id="525245.HMPREF0044_0992"/>
<evidence type="ECO:0000256" key="1">
    <source>
        <dbReference type="ARBA" id="ARBA00001864"/>
    </source>
</evidence>
<accession>C0W0B4</accession>
<dbReference type="GO" id="GO:0003855">
    <property type="term" value="F:3-dehydroquinate dehydratase activity"/>
    <property type="evidence" value="ECO:0007669"/>
    <property type="project" value="UniProtKB-EC"/>
</dbReference>
<dbReference type="EC" id="4.2.1.10" evidence="2"/>
<evidence type="ECO:0000256" key="2">
    <source>
        <dbReference type="ARBA" id="ARBA00012060"/>
    </source>
</evidence>
<dbReference type="eggNOG" id="COG0710">
    <property type="taxonomic scope" value="Bacteria"/>
</dbReference>
<sequence>MEIVALGTGKAVHPVAKPVEVGNGKALVICSVAGANAAQLAAALRAVDFTQVDLVEWRVDSLASFDNAIIQGVSRVVRRECPVPILATFRTISEGGTGDVSAYYRVLSTLLDVGVDALDVEASHPKASDLLAKATIRGVAVVLSKHNSAGTPRVEEMVEELRGLQVLVTSVVAETRLQLGADDPKQVGNGIVKYVVSAQDSMDALKLMLATRHFVDSLATVPVIALSMGVSGQVTRMFPSTSGSAATFVGLPGAYTAPGQVSFGAVAQLAAQVKAL</sequence>
<dbReference type="Proteomes" id="UP000010301">
    <property type="component" value="Unassembled WGS sequence"/>
</dbReference>
<dbReference type="PANTHER" id="PTHR43699:SF1">
    <property type="entry name" value="3-DEHYDROQUINATE DEHYDRATASE"/>
    <property type="match status" value="1"/>
</dbReference>
<dbReference type="SUPFAM" id="SSF51569">
    <property type="entry name" value="Aldolase"/>
    <property type="match status" value="1"/>
</dbReference>
<dbReference type="Gene3D" id="3.20.20.70">
    <property type="entry name" value="Aldolase class I"/>
    <property type="match status" value="1"/>
</dbReference>
<dbReference type="GO" id="GO:0046279">
    <property type="term" value="P:3,4-dihydroxybenzoate biosynthetic process"/>
    <property type="evidence" value="ECO:0007669"/>
    <property type="project" value="UniProtKB-ARBA"/>
</dbReference>
<proteinExistence type="predicted"/>
<dbReference type="AlphaFoldDB" id="C0W0B4"/>
<reference evidence="5 6" key="1">
    <citation type="submission" date="2009-01" db="EMBL/GenBank/DDBJ databases">
        <authorList>
            <person name="Qin X."/>
            <person name="Bachman B."/>
            <person name="Battles P."/>
            <person name="Bell A."/>
            <person name="Bess C."/>
            <person name="Bickham C."/>
            <person name="Chaboub L."/>
            <person name="Chen D."/>
            <person name="Coyle M."/>
            <person name="Deiros D.R."/>
            <person name="Dinh H."/>
            <person name="Forbes L."/>
            <person name="Fowler G."/>
            <person name="Francisco L."/>
            <person name="Fu Q."/>
            <person name="Gubbala S."/>
            <person name="Hale W."/>
            <person name="Han Y."/>
            <person name="Hemphill L."/>
            <person name="Highlander S.K."/>
            <person name="Hirani K."/>
            <person name="Hogues M."/>
            <person name="Jackson L."/>
            <person name="Jakkamsetti A."/>
            <person name="Javaid M."/>
            <person name="Jiang H."/>
            <person name="Korchina V."/>
            <person name="Kovar C."/>
            <person name="Lara F."/>
            <person name="Lee S."/>
            <person name="Mata R."/>
            <person name="Mathew T."/>
            <person name="Moen C."/>
            <person name="Morales K."/>
            <person name="Munidasa M."/>
            <person name="Nazareth L."/>
            <person name="Ngo R."/>
            <person name="Nguyen L."/>
            <person name="Okwuonu G."/>
            <person name="Ongeri F."/>
            <person name="Patil S."/>
            <person name="Petrosino J."/>
            <person name="Pham C."/>
            <person name="Pham P."/>
            <person name="Pu L.-L."/>
            <person name="Puazo M."/>
            <person name="Raj R."/>
            <person name="Reid J."/>
            <person name="Rouhana J."/>
            <person name="Saada N."/>
            <person name="Shang Y."/>
            <person name="Simmons D."/>
            <person name="Thornton R."/>
            <person name="Warren J."/>
            <person name="Weissenberger G."/>
            <person name="Zhang J."/>
            <person name="Zhang L."/>
            <person name="Zhou C."/>
            <person name="Zhu D."/>
            <person name="Muzny D."/>
            <person name="Worley K."/>
            <person name="Gibbs R."/>
        </authorList>
    </citation>
    <scope>NUCLEOTIDE SEQUENCE [LARGE SCALE GENOMIC DNA]</scope>
    <source>
        <strain evidence="5 6">DSM 15436</strain>
    </source>
</reference>
<dbReference type="HOGENOM" id="CLU_064444_0_1_11"/>
<comment type="caution">
    <text evidence="5">The sequence shown here is derived from an EMBL/GenBank/DDBJ whole genome shotgun (WGS) entry which is preliminary data.</text>
</comment>
<protein>
    <recommendedName>
        <fullName evidence="2">3-dehydroquinate dehydratase</fullName>
        <ecNumber evidence="2">4.2.1.10</ecNumber>
    </recommendedName>
</protein>
<dbReference type="EMBL" id="ACFG01000030">
    <property type="protein sequence ID" value="EEH63973.1"/>
    <property type="molecule type" value="Genomic_DNA"/>
</dbReference>
<evidence type="ECO:0000313" key="5">
    <source>
        <dbReference type="EMBL" id="EEH63973.1"/>
    </source>
</evidence>
<evidence type="ECO:0000256" key="3">
    <source>
        <dbReference type="ARBA" id="ARBA00023239"/>
    </source>
</evidence>
<name>C0W0B4_9ACTO</name>
<dbReference type="RefSeq" id="WP_006546764.1">
    <property type="nucleotide sequence ID" value="NZ_DS999543.1"/>
</dbReference>
<organism evidence="5 6">
    <name type="scientific">Gleimia coleocanis DSM 15436</name>
    <dbReference type="NCBI Taxonomy" id="525245"/>
    <lineage>
        <taxon>Bacteria</taxon>
        <taxon>Bacillati</taxon>
        <taxon>Actinomycetota</taxon>
        <taxon>Actinomycetes</taxon>
        <taxon>Actinomycetales</taxon>
        <taxon>Actinomycetaceae</taxon>
        <taxon>Gleimia</taxon>
    </lineage>
</organism>
<dbReference type="OrthoDB" id="9813659at2"/>
<dbReference type="CDD" id="cd00502">
    <property type="entry name" value="DHQase_I"/>
    <property type="match status" value="1"/>
</dbReference>